<keyword evidence="3" id="KW-1185">Reference proteome</keyword>
<feature type="region of interest" description="Disordered" evidence="1">
    <location>
        <begin position="1"/>
        <end position="39"/>
    </location>
</feature>
<accession>A0A0H2RKG9</accession>
<proteinExistence type="predicted"/>
<reference evidence="2 3" key="1">
    <citation type="submission" date="2015-04" db="EMBL/GenBank/DDBJ databases">
        <title>Complete genome sequence of Schizopora paradoxa KUC8140, a cosmopolitan wood degrader in East Asia.</title>
        <authorList>
            <consortium name="DOE Joint Genome Institute"/>
            <person name="Min B."/>
            <person name="Park H."/>
            <person name="Jang Y."/>
            <person name="Kim J.-J."/>
            <person name="Kim K.H."/>
            <person name="Pangilinan J."/>
            <person name="Lipzen A."/>
            <person name="Riley R."/>
            <person name="Grigoriev I.V."/>
            <person name="Spatafora J.W."/>
            <person name="Choi I.-G."/>
        </authorList>
    </citation>
    <scope>NUCLEOTIDE SEQUENCE [LARGE SCALE GENOMIC DNA]</scope>
    <source>
        <strain evidence="2 3">KUC8140</strain>
    </source>
</reference>
<feature type="region of interest" description="Disordered" evidence="1">
    <location>
        <begin position="57"/>
        <end position="99"/>
    </location>
</feature>
<feature type="compositionally biased region" description="Basic residues" evidence="1">
    <location>
        <begin position="13"/>
        <end position="24"/>
    </location>
</feature>
<organism evidence="2 3">
    <name type="scientific">Schizopora paradoxa</name>
    <dbReference type="NCBI Taxonomy" id="27342"/>
    <lineage>
        <taxon>Eukaryota</taxon>
        <taxon>Fungi</taxon>
        <taxon>Dikarya</taxon>
        <taxon>Basidiomycota</taxon>
        <taxon>Agaricomycotina</taxon>
        <taxon>Agaricomycetes</taxon>
        <taxon>Hymenochaetales</taxon>
        <taxon>Schizoporaceae</taxon>
        <taxon>Schizopora</taxon>
    </lineage>
</organism>
<protein>
    <submittedName>
        <fullName evidence="2">Uncharacterized protein</fullName>
    </submittedName>
</protein>
<feature type="compositionally biased region" description="Basic and acidic residues" evidence="1">
    <location>
        <begin position="73"/>
        <end position="99"/>
    </location>
</feature>
<dbReference type="AlphaFoldDB" id="A0A0H2RKG9"/>
<dbReference type="InParanoid" id="A0A0H2RKG9"/>
<dbReference type="Proteomes" id="UP000053477">
    <property type="component" value="Unassembled WGS sequence"/>
</dbReference>
<gene>
    <name evidence="2" type="ORF">SCHPADRAFT_417640</name>
</gene>
<evidence type="ECO:0000313" key="2">
    <source>
        <dbReference type="EMBL" id="KLO12470.1"/>
    </source>
</evidence>
<feature type="compositionally biased region" description="Polar residues" evidence="1">
    <location>
        <begin position="1"/>
        <end position="11"/>
    </location>
</feature>
<sequence>MLRSSCSLSTQRPPRRPPVRRPSKLLKPTPAKSPTTVPSLNRKSIKCFLVPRIQNLQRGHGGNETADNNIEAGDERSEGNIELRDYRADDGDGRGDGGEDRSDRLVWWIYSVQLTTCFIELAYPDDRTQDVTNFGNLALRELAGASGFSLSGGLLDGVEDLAEDRLREDRVLRSVSGDTLCEKRPLSVDCRLVTRLVGSI</sequence>
<evidence type="ECO:0000256" key="1">
    <source>
        <dbReference type="SAM" id="MobiDB-lite"/>
    </source>
</evidence>
<name>A0A0H2RKG9_9AGAM</name>
<evidence type="ECO:0000313" key="3">
    <source>
        <dbReference type="Proteomes" id="UP000053477"/>
    </source>
</evidence>
<dbReference type="EMBL" id="KQ085977">
    <property type="protein sequence ID" value="KLO12470.1"/>
    <property type="molecule type" value="Genomic_DNA"/>
</dbReference>